<dbReference type="EMBL" id="CAXKWB010016780">
    <property type="protein sequence ID" value="CAL4117096.1"/>
    <property type="molecule type" value="Genomic_DNA"/>
</dbReference>
<feature type="transmembrane region" description="Helical" evidence="1">
    <location>
        <begin position="20"/>
        <end position="39"/>
    </location>
</feature>
<accession>A0AAV2R5I0</accession>
<keyword evidence="3" id="KW-1185">Reference proteome</keyword>
<gene>
    <name evidence="2" type="ORF">MNOR_LOCUS21114</name>
</gene>
<comment type="caution">
    <text evidence="2">The sequence shown here is derived from an EMBL/GenBank/DDBJ whole genome shotgun (WGS) entry which is preliminary data.</text>
</comment>
<evidence type="ECO:0000313" key="2">
    <source>
        <dbReference type="EMBL" id="CAL4117096.1"/>
    </source>
</evidence>
<dbReference type="PANTHER" id="PTHR33426">
    <property type="entry name" value="C2H2-TYPE DOMAIN-CONTAINING PROTEIN"/>
    <property type="match status" value="1"/>
</dbReference>
<proteinExistence type="predicted"/>
<organism evidence="2 3">
    <name type="scientific">Meganyctiphanes norvegica</name>
    <name type="common">Northern krill</name>
    <name type="synonym">Thysanopoda norvegica</name>
    <dbReference type="NCBI Taxonomy" id="48144"/>
    <lineage>
        <taxon>Eukaryota</taxon>
        <taxon>Metazoa</taxon>
        <taxon>Ecdysozoa</taxon>
        <taxon>Arthropoda</taxon>
        <taxon>Crustacea</taxon>
        <taxon>Multicrustacea</taxon>
        <taxon>Malacostraca</taxon>
        <taxon>Eumalacostraca</taxon>
        <taxon>Eucarida</taxon>
        <taxon>Euphausiacea</taxon>
        <taxon>Euphausiidae</taxon>
        <taxon>Meganyctiphanes</taxon>
    </lineage>
</organism>
<keyword evidence="1" id="KW-1133">Transmembrane helix</keyword>
<name>A0AAV2R5I0_MEGNR</name>
<dbReference type="Proteomes" id="UP001497623">
    <property type="component" value="Unassembled WGS sequence"/>
</dbReference>
<protein>
    <submittedName>
        <fullName evidence="2">Uncharacterized protein</fullName>
    </submittedName>
</protein>
<keyword evidence="1" id="KW-0812">Transmembrane</keyword>
<dbReference type="AlphaFoldDB" id="A0AAV2R5I0"/>
<feature type="transmembrane region" description="Helical" evidence="1">
    <location>
        <begin position="51"/>
        <end position="78"/>
    </location>
</feature>
<sequence>MKQCTKSPQKMYVLRIKKKIGNIFYYLNNDIIIAFIWFLPSVRHPVIYKLIILRECFFIFAALIWLLPSVCSLMIYMITFMCENLVTLVALICSLPSVYLHVI</sequence>
<evidence type="ECO:0000256" key="1">
    <source>
        <dbReference type="SAM" id="Phobius"/>
    </source>
</evidence>
<dbReference type="PANTHER" id="PTHR33426:SF30">
    <property type="match status" value="1"/>
</dbReference>
<reference evidence="2 3" key="1">
    <citation type="submission" date="2024-05" db="EMBL/GenBank/DDBJ databases">
        <authorList>
            <person name="Wallberg A."/>
        </authorList>
    </citation>
    <scope>NUCLEOTIDE SEQUENCE [LARGE SCALE GENOMIC DNA]</scope>
</reference>
<feature type="transmembrane region" description="Helical" evidence="1">
    <location>
        <begin position="85"/>
        <end position="102"/>
    </location>
</feature>
<keyword evidence="1" id="KW-0472">Membrane</keyword>
<evidence type="ECO:0000313" key="3">
    <source>
        <dbReference type="Proteomes" id="UP001497623"/>
    </source>
</evidence>